<dbReference type="GO" id="GO:0006465">
    <property type="term" value="P:signal peptide processing"/>
    <property type="evidence" value="ECO:0007669"/>
    <property type="project" value="TreeGrafter"/>
</dbReference>
<dbReference type="GO" id="GO:0004190">
    <property type="term" value="F:aspartic-type endopeptidase activity"/>
    <property type="evidence" value="ECO:0007669"/>
    <property type="project" value="InterPro"/>
</dbReference>
<keyword evidence="6 7" id="KW-0472">Membrane</keyword>
<proteinExistence type="inferred from homology"/>
<feature type="transmembrane region" description="Helical" evidence="7">
    <location>
        <begin position="105"/>
        <end position="122"/>
    </location>
</feature>
<feature type="transmembrane region" description="Helical" evidence="7">
    <location>
        <begin position="254"/>
        <end position="274"/>
    </location>
</feature>
<dbReference type="InterPro" id="IPR010627">
    <property type="entry name" value="Prepilin_pept_A24_N"/>
</dbReference>
<evidence type="ECO:0000256" key="3">
    <source>
        <dbReference type="ARBA" id="ARBA00022475"/>
    </source>
</evidence>
<evidence type="ECO:0000256" key="2">
    <source>
        <dbReference type="ARBA" id="ARBA00005801"/>
    </source>
</evidence>
<evidence type="ECO:0000256" key="7">
    <source>
        <dbReference type="SAM" id="Phobius"/>
    </source>
</evidence>
<comment type="similarity">
    <text evidence="2">Belongs to the peptidase A24 family.</text>
</comment>
<evidence type="ECO:0000259" key="9">
    <source>
        <dbReference type="Pfam" id="PF06750"/>
    </source>
</evidence>
<feature type="transmembrane region" description="Helical" evidence="7">
    <location>
        <begin position="6"/>
        <end position="29"/>
    </location>
</feature>
<evidence type="ECO:0000313" key="11">
    <source>
        <dbReference type="Proteomes" id="UP000218238"/>
    </source>
</evidence>
<dbReference type="PANTHER" id="PTHR30487:SF0">
    <property type="entry name" value="PREPILIN LEADER PEPTIDASE_N-METHYLTRANSFERASE-RELATED"/>
    <property type="match status" value="1"/>
</dbReference>
<dbReference type="InterPro" id="IPR000045">
    <property type="entry name" value="Prepilin_IV_endopep_pep"/>
</dbReference>
<feature type="domain" description="Prepilin type IV endopeptidase peptidase" evidence="8">
    <location>
        <begin position="108"/>
        <end position="229"/>
    </location>
</feature>
<keyword evidence="3" id="KW-1003">Cell membrane</keyword>
<dbReference type="AlphaFoldDB" id="A0A2A2TNI4"/>
<sequence>MDTLMLIPASLIVFALGASIGSFINVVVYRVPAGLSVLFPPSRCPHCLNQLKSYDNVPVLGWLWLKGRCRFCKNNIAMRYPVVEFITGLLFLVIFGIFQFSPLTMGYWVFCSWLLALSLIDLDTMTLPNPLTKSGLVLGLIFQTILGFINSNNSNSWTNAANSLFLAVLGAVVGIWLFDAIAFVASIVFQKQAMGGGDAKLAAMMGAWLGWKHLLLASFLACVAGVVVGGGAMLLTQKSRKARQWGKKMPFGPFLALGSLITIFIGEALISSYLELFPK</sequence>
<evidence type="ECO:0000256" key="1">
    <source>
        <dbReference type="ARBA" id="ARBA00004651"/>
    </source>
</evidence>
<evidence type="ECO:0000259" key="8">
    <source>
        <dbReference type="Pfam" id="PF01478"/>
    </source>
</evidence>
<organism evidence="10 11">
    <name type="scientific">Brunnivagina elsteri CCALA 953</name>
    <dbReference type="NCBI Taxonomy" id="987040"/>
    <lineage>
        <taxon>Bacteria</taxon>
        <taxon>Bacillati</taxon>
        <taxon>Cyanobacteriota</taxon>
        <taxon>Cyanophyceae</taxon>
        <taxon>Nostocales</taxon>
        <taxon>Calotrichaceae</taxon>
        <taxon>Brunnivagina</taxon>
    </lineage>
</organism>
<keyword evidence="5 7" id="KW-1133">Transmembrane helix</keyword>
<comment type="subcellular location">
    <subcellularLocation>
        <location evidence="1">Cell membrane</location>
        <topology evidence="1">Multi-pass membrane protein</topology>
    </subcellularLocation>
</comment>
<feature type="transmembrane region" description="Helical" evidence="7">
    <location>
        <begin position="80"/>
        <end position="99"/>
    </location>
</feature>
<dbReference type="InterPro" id="IPR050882">
    <property type="entry name" value="Prepilin_peptidase/N-MTase"/>
</dbReference>
<name>A0A2A2TNI4_9CYAN</name>
<gene>
    <name evidence="10" type="ORF">CK510_04200</name>
</gene>
<keyword evidence="4 7" id="KW-0812">Transmembrane</keyword>
<feature type="transmembrane region" description="Helical" evidence="7">
    <location>
        <begin position="164"/>
        <end position="189"/>
    </location>
</feature>
<dbReference type="Proteomes" id="UP000218238">
    <property type="component" value="Unassembled WGS sequence"/>
</dbReference>
<dbReference type="GO" id="GO:0005886">
    <property type="term" value="C:plasma membrane"/>
    <property type="evidence" value="ECO:0007669"/>
    <property type="project" value="UniProtKB-SubCell"/>
</dbReference>
<evidence type="ECO:0000256" key="4">
    <source>
        <dbReference type="ARBA" id="ARBA00022692"/>
    </source>
</evidence>
<dbReference type="Pfam" id="PF06750">
    <property type="entry name" value="A24_N_bact"/>
    <property type="match status" value="1"/>
</dbReference>
<feature type="domain" description="Prepilin peptidase A24 N-terminal" evidence="9">
    <location>
        <begin position="16"/>
        <end position="95"/>
    </location>
</feature>
<keyword evidence="11" id="KW-1185">Reference proteome</keyword>
<feature type="transmembrane region" description="Helical" evidence="7">
    <location>
        <begin position="210"/>
        <end position="234"/>
    </location>
</feature>
<evidence type="ECO:0000256" key="5">
    <source>
        <dbReference type="ARBA" id="ARBA00022989"/>
    </source>
</evidence>
<reference evidence="10 11" key="1">
    <citation type="submission" date="2017-08" db="EMBL/GenBank/DDBJ databases">
        <title>Draft genome sequence of filamentous cyanobacterium Calothrix elsteri CCALA 953.</title>
        <authorList>
            <person name="Gagunashvili A.N."/>
            <person name="Elster J."/>
            <person name="Andresson O.S."/>
        </authorList>
    </citation>
    <scope>NUCLEOTIDE SEQUENCE [LARGE SCALE GENOMIC DNA]</scope>
    <source>
        <strain evidence="10 11">CCALA 953</strain>
    </source>
</reference>
<feature type="transmembrane region" description="Helical" evidence="7">
    <location>
        <begin position="134"/>
        <end position="152"/>
    </location>
</feature>
<protein>
    <submittedName>
        <fullName evidence="10">Prepilin peptidase</fullName>
    </submittedName>
</protein>
<dbReference type="OrthoDB" id="9789291at2"/>
<dbReference type="Gene3D" id="1.20.120.1220">
    <property type="match status" value="1"/>
</dbReference>
<evidence type="ECO:0000256" key="6">
    <source>
        <dbReference type="ARBA" id="ARBA00023136"/>
    </source>
</evidence>
<comment type="caution">
    <text evidence="10">The sequence shown here is derived from an EMBL/GenBank/DDBJ whole genome shotgun (WGS) entry which is preliminary data.</text>
</comment>
<dbReference type="PANTHER" id="PTHR30487">
    <property type="entry name" value="TYPE 4 PREPILIN-LIKE PROTEINS LEADER PEPTIDE-PROCESSING ENZYME"/>
    <property type="match status" value="1"/>
</dbReference>
<evidence type="ECO:0000313" key="10">
    <source>
        <dbReference type="EMBL" id="PAX59985.1"/>
    </source>
</evidence>
<dbReference type="Pfam" id="PF01478">
    <property type="entry name" value="Peptidase_A24"/>
    <property type="match status" value="1"/>
</dbReference>
<dbReference type="RefSeq" id="WP_095720500.1">
    <property type="nucleotide sequence ID" value="NZ_NTFS01000027.1"/>
</dbReference>
<dbReference type="EMBL" id="NTFS01000027">
    <property type="protein sequence ID" value="PAX59985.1"/>
    <property type="molecule type" value="Genomic_DNA"/>
</dbReference>
<accession>A0A2A2TNI4</accession>